<comment type="caution">
    <text evidence="1">The sequence shown here is derived from an EMBL/GenBank/DDBJ whole genome shotgun (WGS) entry which is preliminary data.</text>
</comment>
<reference evidence="1 2" key="1">
    <citation type="submission" date="2016-04" db="EMBL/GenBank/DDBJ databases">
        <authorList>
            <person name="Peeters C."/>
        </authorList>
    </citation>
    <scope>NUCLEOTIDE SEQUENCE [LARGE SCALE GENOMIC DNA]</scope>
    <source>
        <strain evidence="1">LMG 29311</strain>
    </source>
</reference>
<dbReference type="Proteomes" id="UP000196218">
    <property type="component" value="Unassembled WGS sequence"/>
</dbReference>
<name>A0ABD7LI22_9BURK</name>
<proteinExistence type="predicted"/>
<evidence type="ECO:0000313" key="2">
    <source>
        <dbReference type="Proteomes" id="UP000196218"/>
    </source>
</evidence>
<dbReference type="AlphaFoldDB" id="A0ABD7LI22"/>
<evidence type="ECO:0000313" key="1">
    <source>
        <dbReference type="EMBL" id="SAK17666.1"/>
    </source>
</evidence>
<sequence length="36" mass="3827">MLQEWANMVDAWGGGQTYVPKLLPENVAVPALSAVA</sequence>
<organism evidence="1 2">
    <name type="scientific">Burkholderia multivorans</name>
    <dbReference type="NCBI Taxonomy" id="87883"/>
    <lineage>
        <taxon>Bacteria</taxon>
        <taxon>Pseudomonadati</taxon>
        <taxon>Pseudomonadota</taxon>
        <taxon>Betaproteobacteria</taxon>
        <taxon>Burkholderiales</taxon>
        <taxon>Burkholderiaceae</taxon>
        <taxon>Burkholderia</taxon>
        <taxon>Burkholderia cepacia complex</taxon>
    </lineage>
</organism>
<gene>
    <name evidence="1" type="ORF">UA18_01836</name>
</gene>
<dbReference type="EMBL" id="FKJW01000003">
    <property type="protein sequence ID" value="SAK17666.1"/>
    <property type="molecule type" value="Genomic_DNA"/>
</dbReference>
<accession>A0ABD7LI22</accession>
<protein>
    <submittedName>
        <fullName evidence="1">Phage integrase</fullName>
    </submittedName>
</protein>